<proteinExistence type="predicted"/>
<reference evidence="2 3" key="1">
    <citation type="submission" date="2018-05" db="EMBL/GenBank/DDBJ databases">
        <title>A metagenomic window into the 2 km-deep terrestrial subsurface aquifer revealed taxonomically and functionally diverse microbial community comprising novel uncultured bacterial lineages.</title>
        <authorList>
            <person name="Kadnikov V.V."/>
            <person name="Mardanov A.V."/>
            <person name="Beletsky A.V."/>
            <person name="Banks D."/>
            <person name="Pimenov N.V."/>
            <person name="Frank Y.A."/>
            <person name="Karnachuk O.V."/>
            <person name="Ravin N.V."/>
        </authorList>
    </citation>
    <scope>NUCLEOTIDE SEQUENCE [LARGE SCALE GENOMIC DNA]</scope>
    <source>
        <strain evidence="2">BY5</strain>
    </source>
</reference>
<keyword evidence="1" id="KW-1133">Transmembrane helix</keyword>
<dbReference type="EMBL" id="QOQW01000019">
    <property type="protein sequence ID" value="RCK78741.1"/>
    <property type="molecule type" value="Genomic_DNA"/>
</dbReference>
<sequence length="153" mass="16384">MTMTTPAPTPTPAWRLPVALLIAALGAAAGVVGWWLPRPDPASYRAWLASTLAEEPLTILSGCSYAWLETYAEHPLPFLPLGSVSLAAPPARAPYHPLAATIFRRQLAIEPVPPVAPSRPAALRLRVTVDIPTEPAWPAVIAETLVFRGDDQP</sequence>
<accession>A0A367ZN19</accession>
<organism evidence="2 3">
    <name type="scientific">Candidatus Ozemobacter sibiricus</name>
    <dbReference type="NCBI Taxonomy" id="2268124"/>
    <lineage>
        <taxon>Bacteria</taxon>
        <taxon>Candidatus Ozemobacteria</taxon>
        <taxon>Candidatus Ozemobacterales</taxon>
        <taxon>Candidatus Ozemobacteraceae</taxon>
        <taxon>Candidatus Ozemobacter</taxon>
    </lineage>
</organism>
<name>A0A367ZN19_9BACT</name>
<gene>
    <name evidence="2" type="ORF">OZSIB_1094</name>
</gene>
<evidence type="ECO:0000313" key="2">
    <source>
        <dbReference type="EMBL" id="RCK78741.1"/>
    </source>
</evidence>
<protein>
    <submittedName>
        <fullName evidence="2">Uncharacterized protein</fullName>
    </submittedName>
</protein>
<keyword evidence="1" id="KW-0472">Membrane</keyword>
<evidence type="ECO:0000313" key="3">
    <source>
        <dbReference type="Proteomes" id="UP000252355"/>
    </source>
</evidence>
<comment type="caution">
    <text evidence="2">The sequence shown here is derived from an EMBL/GenBank/DDBJ whole genome shotgun (WGS) entry which is preliminary data.</text>
</comment>
<keyword evidence="1" id="KW-0812">Transmembrane</keyword>
<dbReference type="Proteomes" id="UP000252355">
    <property type="component" value="Unassembled WGS sequence"/>
</dbReference>
<evidence type="ECO:0000256" key="1">
    <source>
        <dbReference type="SAM" id="Phobius"/>
    </source>
</evidence>
<dbReference type="AlphaFoldDB" id="A0A367ZN19"/>
<feature type="transmembrane region" description="Helical" evidence="1">
    <location>
        <begin position="12"/>
        <end position="36"/>
    </location>
</feature>